<dbReference type="GO" id="GO:0005789">
    <property type="term" value="C:endoplasmic reticulum membrane"/>
    <property type="evidence" value="ECO:0007669"/>
    <property type="project" value="UniProtKB-SubCell"/>
</dbReference>
<name>A0A1G4J290_9SACH</name>
<comment type="similarity">
    <text evidence="10 12">Belongs to the BOS1 family.</text>
</comment>
<dbReference type="Gene3D" id="1.20.5.110">
    <property type="match status" value="1"/>
</dbReference>
<dbReference type="GO" id="GO:0012507">
    <property type="term" value="C:ER to Golgi transport vesicle membrane"/>
    <property type="evidence" value="ECO:0007669"/>
    <property type="project" value="EnsemblFungi"/>
</dbReference>
<feature type="coiled-coil region" evidence="13">
    <location>
        <begin position="70"/>
        <end position="104"/>
    </location>
</feature>
<evidence type="ECO:0000256" key="13">
    <source>
        <dbReference type="SAM" id="Coils"/>
    </source>
</evidence>
<dbReference type="GO" id="GO:0031902">
    <property type="term" value="C:late endosome membrane"/>
    <property type="evidence" value="ECO:0007669"/>
    <property type="project" value="TreeGrafter"/>
</dbReference>
<evidence type="ECO:0000313" key="15">
    <source>
        <dbReference type="EMBL" id="SCU83541.1"/>
    </source>
</evidence>
<dbReference type="GO" id="GO:0006886">
    <property type="term" value="P:intracellular protein transport"/>
    <property type="evidence" value="ECO:0007669"/>
    <property type="project" value="EnsemblFungi"/>
</dbReference>
<sequence>MNALFNHATKQKTLLQRDLAKFERDLTIAPVSLQGSIAATLVSLEKTINQYQDHLTRFHATNPSEDENSKLKYQTRLDTLKADYEGAKERYQALKKQCNEENSRERLFKSSSNPFDEEQIVNKRNTGSSAMAQTSDAGSTSLPLYQGLQKEQTVFERGNAQLDYILEMGQQSLDDIMEQNAVLQKVQNQMTKGMQTLGVSNETINKINKRVFKDKLIFWMALALMFVGFYLVLKFLR</sequence>
<keyword evidence="16" id="KW-1185">Reference proteome</keyword>
<dbReference type="GO" id="GO:0000139">
    <property type="term" value="C:Golgi membrane"/>
    <property type="evidence" value="ECO:0007669"/>
    <property type="project" value="UniProtKB-SubCell"/>
</dbReference>
<keyword evidence="5" id="KW-0931">ER-Golgi transport</keyword>
<feature type="transmembrane region" description="Helical" evidence="14">
    <location>
        <begin position="216"/>
        <end position="236"/>
    </location>
</feature>
<proteinExistence type="inferred from homology"/>
<evidence type="ECO:0000256" key="12">
    <source>
        <dbReference type="PIRNR" id="PIRNR028865"/>
    </source>
</evidence>
<dbReference type="OrthoDB" id="158360at2759"/>
<evidence type="ECO:0000256" key="5">
    <source>
        <dbReference type="ARBA" id="ARBA00022892"/>
    </source>
</evidence>
<keyword evidence="9 12" id="KW-0472">Membrane</keyword>
<keyword evidence="3 12" id="KW-0813">Transport</keyword>
<evidence type="ECO:0000256" key="9">
    <source>
        <dbReference type="ARBA" id="ARBA00023136"/>
    </source>
</evidence>
<dbReference type="GO" id="GO:0048280">
    <property type="term" value="P:vesicle fusion with Golgi apparatus"/>
    <property type="evidence" value="ECO:0007669"/>
    <property type="project" value="EnsemblFungi"/>
</dbReference>
<dbReference type="AlphaFoldDB" id="A0A1G4J290"/>
<dbReference type="PIRSF" id="PIRSF028865">
    <property type="entry name" value="Membrin-2"/>
    <property type="match status" value="1"/>
</dbReference>
<evidence type="ECO:0000256" key="10">
    <source>
        <dbReference type="ARBA" id="ARBA00037983"/>
    </source>
</evidence>
<dbReference type="InterPro" id="IPR027027">
    <property type="entry name" value="GOSR2/Membrin/Bos1"/>
</dbReference>
<dbReference type="GO" id="GO:0006888">
    <property type="term" value="P:endoplasmic reticulum to Golgi vesicle-mediated transport"/>
    <property type="evidence" value="ECO:0007669"/>
    <property type="project" value="EnsemblFungi"/>
</dbReference>
<dbReference type="Pfam" id="PF12352">
    <property type="entry name" value="V-SNARE_C"/>
    <property type="match status" value="1"/>
</dbReference>
<evidence type="ECO:0000256" key="3">
    <source>
        <dbReference type="ARBA" id="ARBA00022448"/>
    </source>
</evidence>
<comment type="function">
    <text evidence="12">SNARE required for protein transport between the ER and the Golgi complex.</text>
</comment>
<dbReference type="GO" id="GO:0031201">
    <property type="term" value="C:SNARE complex"/>
    <property type="evidence" value="ECO:0007669"/>
    <property type="project" value="EnsemblFungi"/>
</dbReference>
<comment type="subcellular location">
    <subcellularLocation>
        <location evidence="1">Endoplasmic reticulum membrane</location>
        <topology evidence="1">Single-pass type IV membrane protein</topology>
    </subcellularLocation>
    <subcellularLocation>
        <location evidence="2">Golgi apparatus membrane</location>
        <topology evidence="2">Single-pass type IV membrane protein</topology>
    </subcellularLocation>
</comment>
<dbReference type="GO" id="GO:0005484">
    <property type="term" value="F:SNAP receptor activity"/>
    <property type="evidence" value="ECO:0007669"/>
    <property type="project" value="EnsemblFungi"/>
</dbReference>
<gene>
    <name evidence="15" type="ORF">LADA_0C12046G</name>
</gene>
<dbReference type="STRING" id="1266660.A0A1G4J290"/>
<evidence type="ECO:0000256" key="14">
    <source>
        <dbReference type="SAM" id="Phobius"/>
    </source>
</evidence>
<keyword evidence="8" id="KW-0333">Golgi apparatus</keyword>
<accession>A0A1G4J290</accession>
<evidence type="ECO:0000256" key="11">
    <source>
        <dbReference type="ARBA" id="ARBA00040957"/>
    </source>
</evidence>
<evidence type="ECO:0000256" key="8">
    <source>
        <dbReference type="ARBA" id="ARBA00023034"/>
    </source>
</evidence>
<dbReference type="PANTHER" id="PTHR21230:SF1">
    <property type="entry name" value="GOLGI SNAP RECEPTOR COMPLEX MEMBER 2"/>
    <property type="match status" value="1"/>
</dbReference>
<organism evidence="15 16">
    <name type="scientific">Lachancea dasiensis</name>
    <dbReference type="NCBI Taxonomy" id="1072105"/>
    <lineage>
        <taxon>Eukaryota</taxon>
        <taxon>Fungi</taxon>
        <taxon>Dikarya</taxon>
        <taxon>Ascomycota</taxon>
        <taxon>Saccharomycotina</taxon>
        <taxon>Saccharomycetes</taxon>
        <taxon>Saccharomycetales</taxon>
        <taxon>Saccharomycetaceae</taxon>
        <taxon>Lachancea</taxon>
    </lineage>
</organism>
<evidence type="ECO:0000313" key="16">
    <source>
        <dbReference type="Proteomes" id="UP000190274"/>
    </source>
</evidence>
<dbReference type="GO" id="GO:0000149">
    <property type="term" value="F:SNARE binding"/>
    <property type="evidence" value="ECO:0007669"/>
    <property type="project" value="TreeGrafter"/>
</dbReference>
<dbReference type="EMBL" id="LT598459">
    <property type="protein sequence ID" value="SCU83541.1"/>
    <property type="molecule type" value="Genomic_DNA"/>
</dbReference>
<evidence type="ECO:0000256" key="6">
    <source>
        <dbReference type="ARBA" id="ARBA00022927"/>
    </source>
</evidence>
<evidence type="ECO:0000256" key="7">
    <source>
        <dbReference type="ARBA" id="ARBA00022989"/>
    </source>
</evidence>
<evidence type="ECO:0000256" key="1">
    <source>
        <dbReference type="ARBA" id="ARBA00004163"/>
    </source>
</evidence>
<keyword evidence="6 12" id="KW-0653">Protein transport</keyword>
<dbReference type="Proteomes" id="UP000190274">
    <property type="component" value="Chromosome C"/>
</dbReference>
<evidence type="ECO:0000256" key="2">
    <source>
        <dbReference type="ARBA" id="ARBA00004409"/>
    </source>
</evidence>
<reference evidence="16" key="1">
    <citation type="submission" date="2016-03" db="EMBL/GenBank/DDBJ databases">
        <authorList>
            <person name="Devillers H."/>
        </authorList>
    </citation>
    <scope>NUCLEOTIDE SEQUENCE [LARGE SCALE GENOMIC DNA]</scope>
</reference>
<keyword evidence="13" id="KW-0175">Coiled coil</keyword>
<keyword evidence="4 14" id="KW-0812">Transmembrane</keyword>
<keyword evidence="7 14" id="KW-1133">Transmembrane helix</keyword>
<dbReference type="PANTHER" id="PTHR21230">
    <property type="entry name" value="VESICLE TRANSPORT V-SNARE PROTEIN VTI1-RELATED"/>
    <property type="match status" value="1"/>
</dbReference>
<protein>
    <recommendedName>
        <fullName evidence="11 12">Protein transport protein BOS1</fullName>
    </recommendedName>
</protein>
<evidence type="ECO:0000256" key="4">
    <source>
        <dbReference type="ARBA" id="ARBA00022692"/>
    </source>
</evidence>